<evidence type="ECO:0000313" key="3">
    <source>
        <dbReference type="Proteomes" id="UP000708208"/>
    </source>
</evidence>
<feature type="non-terminal residue" evidence="2">
    <location>
        <position position="1"/>
    </location>
</feature>
<gene>
    <name evidence="2" type="ORF">AFUS01_LOCUS16266</name>
</gene>
<evidence type="ECO:0000256" key="1">
    <source>
        <dbReference type="SAM" id="MobiDB-lite"/>
    </source>
</evidence>
<proteinExistence type="predicted"/>
<reference evidence="2" key="1">
    <citation type="submission" date="2021-06" db="EMBL/GenBank/DDBJ databases">
        <authorList>
            <person name="Hodson N. C."/>
            <person name="Mongue J. A."/>
            <person name="Jaron S. K."/>
        </authorList>
    </citation>
    <scope>NUCLEOTIDE SEQUENCE</scope>
</reference>
<feature type="region of interest" description="Disordered" evidence="1">
    <location>
        <begin position="1"/>
        <end position="40"/>
    </location>
</feature>
<dbReference type="EMBL" id="CAJVCH010148361">
    <property type="protein sequence ID" value="CAG7727422.1"/>
    <property type="molecule type" value="Genomic_DNA"/>
</dbReference>
<dbReference type="AlphaFoldDB" id="A0A8J2JVN8"/>
<dbReference type="Proteomes" id="UP000708208">
    <property type="component" value="Unassembled WGS sequence"/>
</dbReference>
<feature type="non-terminal residue" evidence="2">
    <location>
        <position position="61"/>
    </location>
</feature>
<name>A0A8J2JVN8_9HEXA</name>
<dbReference type="OrthoDB" id="6515429at2759"/>
<feature type="compositionally biased region" description="Low complexity" evidence="1">
    <location>
        <begin position="23"/>
        <end position="37"/>
    </location>
</feature>
<comment type="caution">
    <text evidence="2">The sequence shown here is derived from an EMBL/GenBank/DDBJ whole genome shotgun (WGS) entry which is preliminary data.</text>
</comment>
<sequence>YQREWNHRKALEAKENATRDAEALASSAEPSSSSIPLVPMPASADVVVSSDYTGDAESEVI</sequence>
<accession>A0A8J2JVN8</accession>
<keyword evidence="3" id="KW-1185">Reference proteome</keyword>
<organism evidence="2 3">
    <name type="scientific">Allacma fusca</name>
    <dbReference type="NCBI Taxonomy" id="39272"/>
    <lineage>
        <taxon>Eukaryota</taxon>
        <taxon>Metazoa</taxon>
        <taxon>Ecdysozoa</taxon>
        <taxon>Arthropoda</taxon>
        <taxon>Hexapoda</taxon>
        <taxon>Collembola</taxon>
        <taxon>Symphypleona</taxon>
        <taxon>Sminthuridae</taxon>
        <taxon>Allacma</taxon>
    </lineage>
</organism>
<feature type="compositionally biased region" description="Basic and acidic residues" evidence="1">
    <location>
        <begin position="1"/>
        <end position="22"/>
    </location>
</feature>
<evidence type="ECO:0000313" key="2">
    <source>
        <dbReference type="EMBL" id="CAG7727422.1"/>
    </source>
</evidence>
<protein>
    <submittedName>
        <fullName evidence="2">Uncharacterized protein</fullName>
    </submittedName>
</protein>